<evidence type="ECO:0000259" key="4">
    <source>
        <dbReference type="Pfam" id="PF01266"/>
    </source>
</evidence>
<dbReference type="Pfam" id="PF01266">
    <property type="entry name" value="DAO"/>
    <property type="match status" value="1"/>
</dbReference>
<dbReference type="InterPro" id="IPR006076">
    <property type="entry name" value="FAD-dep_OxRdtase"/>
</dbReference>
<proteinExistence type="inferred from homology"/>
<evidence type="ECO:0000313" key="6">
    <source>
        <dbReference type="Proteomes" id="UP000050297"/>
    </source>
</evidence>
<keyword evidence="3" id="KW-1133">Transmembrane helix</keyword>
<feature type="domain" description="FAD dependent oxidoreductase" evidence="4">
    <location>
        <begin position="24"/>
        <end position="416"/>
    </location>
</feature>
<dbReference type="GO" id="GO:0008718">
    <property type="term" value="F:D-amino-acid dehydrogenase activity"/>
    <property type="evidence" value="ECO:0007669"/>
    <property type="project" value="TreeGrafter"/>
</dbReference>
<dbReference type="AlphaFoldDB" id="A0A0L8IIX5"/>
<keyword evidence="3" id="KW-0472">Membrane</keyword>
<dbReference type="SUPFAM" id="SSF51905">
    <property type="entry name" value="FAD/NAD(P)-binding domain"/>
    <property type="match status" value="1"/>
</dbReference>
<dbReference type="PANTHER" id="PTHR13847">
    <property type="entry name" value="SARCOSINE DEHYDROGENASE-RELATED"/>
    <property type="match status" value="1"/>
</dbReference>
<sequence>MDNQNMPAPLTPVHTSADLPAQADVVVIGGGIIGAFTAYYLARRGMKVALVEKGRIGAEQSSRNWGWCRQQNRDARELPMATKSLELWEQFAAQSGEQTGFTRCGLLYLSNNDQELEGWARWGEFARTVNVQTQMLTAEQAAERGRATGKPWKGGVFAPTDGIADPSRAAPAVARAIMALGSSVHQDCAVRGVETEGGRLSAVVTEKGTIRTRLAVLAAGAWASSFCRQYGIRFPQATIRQTVLSVTAPSQEIPSALHTTGASMTRRFDGSYTLAISGRGRVDITPQLLRFSTQFLPMFQRRWRNLAPGGLEGWQAGHESLKRWCLDQPTPMERMRILDPSADASAVALTYKRAVELVPALQGTSIKASWAGYVDSTPDGVPGIGEMASLPGLVIAAGFSGHGFGIGPGAGHLIADIVSGASPIVDPRPYHPDRFQTSAWGKVADF</sequence>
<keyword evidence="2" id="KW-0560">Oxidoreductase</keyword>
<dbReference type="Proteomes" id="UP000050297">
    <property type="component" value="Unassembled WGS sequence"/>
</dbReference>
<evidence type="ECO:0000313" key="5">
    <source>
        <dbReference type="EMBL" id="KPW17868.1"/>
    </source>
</evidence>
<gene>
    <name evidence="5" type="ORF">ALO91_02087</name>
</gene>
<dbReference type="GO" id="GO:0005737">
    <property type="term" value="C:cytoplasm"/>
    <property type="evidence" value="ECO:0007669"/>
    <property type="project" value="TreeGrafter"/>
</dbReference>
<comment type="caution">
    <text evidence="5">The sequence shown here is derived from an EMBL/GenBank/DDBJ whole genome shotgun (WGS) entry which is preliminary data.</text>
</comment>
<keyword evidence="3" id="KW-0812">Transmembrane</keyword>
<protein>
    <submittedName>
        <fullName evidence="5">FAD dependent oxidoreductase</fullName>
    </submittedName>
</protein>
<organism evidence="5 6">
    <name type="scientific">Pseudomonas syringae pv. aceris</name>
    <dbReference type="NCBI Taxonomy" id="199198"/>
    <lineage>
        <taxon>Bacteria</taxon>
        <taxon>Pseudomonadati</taxon>
        <taxon>Pseudomonadota</taxon>
        <taxon>Gammaproteobacteria</taxon>
        <taxon>Pseudomonadales</taxon>
        <taxon>Pseudomonadaceae</taxon>
        <taxon>Pseudomonas</taxon>
        <taxon>Pseudomonas syringae</taxon>
    </lineage>
</organism>
<name>A0A0L8IIX5_PSESX</name>
<accession>A0A0L8IIX5</accession>
<dbReference type="Gene3D" id="3.30.9.10">
    <property type="entry name" value="D-Amino Acid Oxidase, subunit A, domain 2"/>
    <property type="match status" value="1"/>
</dbReference>
<dbReference type="PATRIC" id="fig|199198.4.peg.1003"/>
<dbReference type="InterPro" id="IPR036188">
    <property type="entry name" value="FAD/NAD-bd_sf"/>
</dbReference>
<evidence type="ECO:0000256" key="3">
    <source>
        <dbReference type="SAM" id="Phobius"/>
    </source>
</evidence>
<evidence type="ECO:0000256" key="1">
    <source>
        <dbReference type="ARBA" id="ARBA00009410"/>
    </source>
</evidence>
<evidence type="ECO:0000256" key="2">
    <source>
        <dbReference type="ARBA" id="ARBA00023002"/>
    </source>
</evidence>
<comment type="similarity">
    <text evidence="1">Belongs to the DadA oxidoreductase family.</text>
</comment>
<feature type="transmembrane region" description="Helical" evidence="3">
    <location>
        <begin position="20"/>
        <end position="42"/>
    </location>
</feature>
<reference evidence="5 6" key="1">
    <citation type="submission" date="2015-09" db="EMBL/GenBank/DDBJ databases">
        <title>Genome announcement of multiple Pseudomonas syringae strains.</title>
        <authorList>
            <person name="Thakur S."/>
            <person name="Wang P.W."/>
            <person name="Gong Y."/>
            <person name="Weir B.S."/>
            <person name="Guttman D.S."/>
        </authorList>
    </citation>
    <scope>NUCLEOTIDE SEQUENCE [LARGE SCALE GENOMIC DNA]</scope>
    <source>
        <strain evidence="5 6">ICMP2802</strain>
    </source>
</reference>
<dbReference type="Gene3D" id="3.50.50.60">
    <property type="entry name" value="FAD/NAD(P)-binding domain"/>
    <property type="match status" value="2"/>
</dbReference>
<dbReference type="EMBL" id="LJPM01000343">
    <property type="protein sequence ID" value="KPW17868.1"/>
    <property type="molecule type" value="Genomic_DNA"/>
</dbReference>
<dbReference type="PANTHER" id="PTHR13847:SF280">
    <property type="entry name" value="D-AMINO ACID DEHYDROGENASE"/>
    <property type="match status" value="1"/>
</dbReference>
<dbReference type="GO" id="GO:0005886">
    <property type="term" value="C:plasma membrane"/>
    <property type="evidence" value="ECO:0007669"/>
    <property type="project" value="TreeGrafter"/>
</dbReference>
<dbReference type="GO" id="GO:0055130">
    <property type="term" value="P:D-alanine catabolic process"/>
    <property type="evidence" value="ECO:0007669"/>
    <property type="project" value="TreeGrafter"/>
</dbReference>